<protein>
    <submittedName>
        <fullName evidence="2">Uncharacterized protein</fullName>
    </submittedName>
</protein>
<keyword evidence="3" id="KW-1185">Reference proteome</keyword>
<dbReference type="Proteomes" id="UP001206595">
    <property type="component" value="Unassembled WGS sequence"/>
</dbReference>
<dbReference type="RefSeq" id="XP_051446986.1">
    <property type="nucleotide sequence ID" value="XM_051587217.1"/>
</dbReference>
<evidence type="ECO:0000313" key="3">
    <source>
        <dbReference type="Proteomes" id="UP001206595"/>
    </source>
</evidence>
<accession>A0AAD5EEQ6</accession>
<proteinExistence type="predicted"/>
<sequence length="109" mass="12812">MSNGSSFVQCIDTRLCLLYSLVFREHMAFHPIISSFLFLIRLLILLASLFLFFLFHSHIFHLHRCQILHFSCENETIVINAYEHRRNQLQTPQKKKEITSGVCVILFVS</sequence>
<keyword evidence="1" id="KW-1133">Transmembrane helix</keyword>
<gene>
    <name evidence="2" type="ORF">K450DRAFT_230225</name>
</gene>
<dbReference type="AlphaFoldDB" id="A0AAD5EEQ6"/>
<name>A0AAD5EEQ6_UMBRA</name>
<keyword evidence="1" id="KW-0812">Transmembrane</keyword>
<dbReference type="EMBL" id="MU620903">
    <property type="protein sequence ID" value="KAI8581982.1"/>
    <property type="molecule type" value="Genomic_DNA"/>
</dbReference>
<reference evidence="2" key="1">
    <citation type="submission" date="2021-06" db="EMBL/GenBank/DDBJ databases">
        <authorList>
            <consortium name="DOE Joint Genome Institute"/>
            <person name="Mondo S.J."/>
            <person name="Amses K.R."/>
            <person name="Simmons D.R."/>
            <person name="Longcore J.E."/>
            <person name="Seto K."/>
            <person name="Alves G.H."/>
            <person name="Bonds A.E."/>
            <person name="Quandt C.A."/>
            <person name="Davis W.J."/>
            <person name="Chang Y."/>
            <person name="Letcher P.M."/>
            <person name="Powell M.J."/>
            <person name="Kuo A."/>
            <person name="Labutti K."/>
            <person name="Pangilinan J."/>
            <person name="Andreopoulos W."/>
            <person name="Tritt A."/>
            <person name="Riley R."/>
            <person name="Hundley H."/>
            <person name="Johnson J."/>
            <person name="Lipzen A."/>
            <person name="Barry K."/>
            <person name="Berbee M.L."/>
            <person name="Buchler N.E."/>
            <person name="Grigoriev I.V."/>
            <person name="Spatafora J.W."/>
            <person name="Stajich J.E."/>
            <person name="James T.Y."/>
        </authorList>
    </citation>
    <scope>NUCLEOTIDE SEQUENCE</scope>
    <source>
        <strain evidence="2">AG</strain>
    </source>
</reference>
<reference evidence="2" key="2">
    <citation type="journal article" date="2022" name="Proc. Natl. Acad. Sci. U.S.A.">
        <title>Diploid-dominant life cycles characterize the early evolution of Fungi.</title>
        <authorList>
            <person name="Amses K.R."/>
            <person name="Simmons D.R."/>
            <person name="Longcore J.E."/>
            <person name="Mondo S.J."/>
            <person name="Seto K."/>
            <person name="Jeronimo G.H."/>
            <person name="Bonds A.E."/>
            <person name="Quandt C.A."/>
            <person name="Davis W.J."/>
            <person name="Chang Y."/>
            <person name="Federici B.A."/>
            <person name="Kuo A."/>
            <person name="LaButti K."/>
            <person name="Pangilinan J."/>
            <person name="Andreopoulos W."/>
            <person name="Tritt A."/>
            <person name="Riley R."/>
            <person name="Hundley H."/>
            <person name="Johnson J."/>
            <person name="Lipzen A."/>
            <person name="Barry K."/>
            <person name="Lang B.F."/>
            <person name="Cuomo C.A."/>
            <person name="Buchler N.E."/>
            <person name="Grigoriev I.V."/>
            <person name="Spatafora J.W."/>
            <person name="Stajich J.E."/>
            <person name="James T.Y."/>
        </authorList>
    </citation>
    <scope>NUCLEOTIDE SEQUENCE</scope>
    <source>
        <strain evidence="2">AG</strain>
    </source>
</reference>
<keyword evidence="1" id="KW-0472">Membrane</keyword>
<evidence type="ECO:0000256" key="1">
    <source>
        <dbReference type="SAM" id="Phobius"/>
    </source>
</evidence>
<feature type="transmembrane region" description="Helical" evidence="1">
    <location>
        <begin position="28"/>
        <end position="55"/>
    </location>
</feature>
<evidence type="ECO:0000313" key="2">
    <source>
        <dbReference type="EMBL" id="KAI8581982.1"/>
    </source>
</evidence>
<comment type="caution">
    <text evidence="2">The sequence shown here is derived from an EMBL/GenBank/DDBJ whole genome shotgun (WGS) entry which is preliminary data.</text>
</comment>
<dbReference type="GeneID" id="75912564"/>
<organism evidence="2 3">
    <name type="scientific">Umbelopsis ramanniana AG</name>
    <dbReference type="NCBI Taxonomy" id="1314678"/>
    <lineage>
        <taxon>Eukaryota</taxon>
        <taxon>Fungi</taxon>
        <taxon>Fungi incertae sedis</taxon>
        <taxon>Mucoromycota</taxon>
        <taxon>Mucoromycotina</taxon>
        <taxon>Umbelopsidomycetes</taxon>
        <taxon>Umbelopsidales</taxon>
        <taxon>Umbelopsidaceae</taxon>
        <taxon>Umbelopsis</taxon>
    </lineage>
</organism>